<evidence type="ECO:0000256" key="2">
    <source>
        <dbReference type="ARBA" id="ARBA00010519"/>
    </source>
</evidence>
<feature type="transmembrane region" description="Helical" evidence="10">
    <location>
        <begin position="33"/>
        <end position="49"/>
    </location>
</feature>
<keyword evidence="8 10" id="KW-0472">Membrane</keyword>
<comment type="similarity">
    <text evidence="2">Belongs to the complex I subunit 4L family.</text>
</comment>
<evidence type="ECO:0000256" key="7">
    <source>
        <dbReference type="ARBA" id="ARBA00023027"/>
    </source>
</evidence>
<keyword evidence="6 10" id="KW-1133">Transmembrane helix</keyword>
<evidence type="ECO:0000313" key="11">
    <source>
        <dbReference type="EMBL" id="AGL10936.1"/>
    </source>
</evidence>
<keyword evidence="4 10" id="KW-0812">Transmembrane</keyword>
<geneLocation type="mitochondrion" evidence="11"/>
<dbReference type="GeneID" id="18667229"/>
<sequence>MLNILILAIPIMCIINVMFHMTSLLMTLLSLELMMLSLMFMLVSSMMFIEMDMPTVSVLILSMSACETSLGLSVLVIMSRSYGSDMINLLSMSKC</sequence>
<evidence type="ECO:0000256" key="9">
    <source>
        <dbReference type="ARBA" id="ARBA00031586"/>
    </source>
</evidence>
<feature type="transmembrane region" description="Helical" evidence="10">
    <location>
        <begin position="55"/>
        <end position="78"/>
    </location>
</feature>
<evidence type="ECO:0000256" key="3">
    <source>
        <dbReference type="ARBA" id="ARBA00016612"/>
    </source>
</evidence>
<reference evidence="11" key="1">
    <citation type="journal article" date="2014" name="Mitochondrial DNA">
        <title>Complete mitochondrial genome of Phoxinus tumensis (Cypriniformes: Cyprinidae).</title>
        <authorList>
            <person name="Xu W."/>
            <person name="Chen A."/>
            <person name="Xia R."/>
            <person name="Fu C."/>
        </authorList>
    </citation>
    <scope>NUCLEOTIDE SEQUENCE</scope>
</reference>
<gene>
    <name evidence="11" type="primary">ND4L</name>
</gene>
<dbReference type="EMBL" id="KC667144">
    <property type="protein sequence ID" value="AGL10936.1"/>
    <property type="molecule type" value="Genomic_DNA"/>
</dbReference>
<dbReference type="InterPro" id="IPR039428">
    <property type="entry name" value="NUOK/Mnh_C1-like"/>
</dbReference>
<proteinExistence type="inferred from homology"/>
<evidence type="ECO:0000256" key="8">
    <source>
        <dbReference type="ARBA" id="ARBA00023136"/>
    </source>
</evidence>
<dbReference type="CTD" id="4539"/>
<organism evidence="11">
    <name type="scientific">Hirudo nipponia</name>
    <name type="common">Korean blood-sucking leech</name>
    <dbReference type="NCBI Taxonomy" id="42736"/>
    <lineage>
        <taxon>Eukaryota</taxon>
        <taxon>Metazoa</taxon>
        <taxon>Spiralia</taxon>
        <taxon>Lophotrochozoa</taxon>
        <taxon>Annelida</taxon>
        <taxon>Clitellata</taxon>
        <taxon>Hirudinea</taxon>
        <taxon>Hirudinida</taxon>
        <taxon>Hirudiniformes</taxon>
        <taxon>Hirudinidae</taxon>
        <taxon>Hirudo</taxon>
    </lineage>
</organism>
<evidence type="ECO:0000256" key="6">
    <source>
        <dbReference type="ARBA" id="ARBA00022989"/>
    </source>
</evidence>
<accession>X2C3Y9</accession>
<evidence type="ECO:0000256" key="5">
    <source>
        <dbReference type="ARBA" id="ARBA00022967"/>
    </source>
</evidence>
<dbReference type="Pfam" id="PF00420">
    <property type="entry name" value="Oxidored_q2"/>
    <property type="match status" value="1"/>
</dbReference>
<name>X2C3Y9_HIRNI</name>
<dbReference type="Gene3D" id="1.10.287.3510">
    <property type="match status" value="1"/>
</dbReference>
<dbReference type="RefSeq" id="YP_009019396.1">
    <property type="nucleotide sequence ID" value="NC_023776.1"/>
</dbReference>
<evidence type="ECO:0000256" key="10">
    <source>
        <dbReference type="SAM" id="Phobius"/>
    </source>
</evidence>
<dbReference type="GO" id="GO:0016020">
    <property type="term" value="C:membrane"/>
    <property type="evidence" value="ECO:0007669"/>
    <property type="project" value="UniProtKB-SubCell"/>
</dbReference>
<protein>
    <recommendedName>
        <fullName evidence="3">NADH-ubiquinone oxidoreductase chain 4L</fullName>
    </recommendedName>
    <alternativeName>
        <fullName evidence="9">NADH dehydrogenase subunit 4L</fullName>
    </alternativeName>
</protein>
<keyword evidence="11" id="KW-0496">Mitochondrion</keyword>
<comment type="subcellular location">
    <subcellularLocation>
        <location evidence="1">Membrane</location>
        <topology evidence="1">Multi-pass membrane protein</topology>
    </subcellularLocation>
</comment>
<dbReference type="AlphaFoldDB" id="X2C3Y9"/>
<keyword evidence="5" id="KW-1278">Translocase</keyword>
<evidence type="ECO:0000256" key="1">
    <source>
        <dbReference type="ARBA" id="ARBA00004141"/>
    </source>
</evidence>
<keyword evidence="7" id="KW-0520">NAD</keyword>
<evidence type="ECO:0000256" key="4">
    <source>
        <dbReference type="ARBA" id="ARBA00022692"/>
    </source>
</evidence>
<feature type="transmembrane region" description="Helical" evidence="10">
    <location>
        <begin position="6"/>
        <end position="26"/>
    </location>
</feature>